<feature type="chain" id="PRO_5047475587" evidence="6">
    <location>
        <begin position="24"/>
        <end position="489"/>
    </location>
</feature>
<dbReference type="PANTHER" id="PTHR23221:SF7">
    <property type="entry name" value="PHOSPHATIDYLINOSITOL-GLYCAN-SPECIFIC PHOSPHOLIPASE D"/>
    <property type="match status" value="1"/>
</dbReference>
<keyword evidence="4" id="KW-0325">Glycoprotein</keyword>
<reference evidence="7 8" key="2">
    <citation type="journal article" date="2023" name="ChemBioChem">
        <title>Acyltransferase Domain Exchange between Two Independent Type I Polyketide Synthases in the Same Producer Strain of Macrolide Antibiotics.</title>
        <authorList>
            <person name="Kudo F."/>
            <person name="Kishikawa K."/>
            <person name="Tsuboi K."/>
            <person name="Kido T."/>
            <person name="Usui T."/>
            <person name="Hashimoto J."/>
            <person name="Shin-Ya K."/>
            <person name="Miyanaga A."/>
            <person name="Eguchi T."/>
        </authorList>
    </citation>
    <scope>NUCLEOTIDE SEQUENCE [LARGE SCALE GENOMIC DNA]</scope>
    <source>
        <strain evidence="7 8">A-8890</strain>
    </source>
</reference>
<dbReference type="Pfam" id="PF01839">
    <property type="entry name" value="FG-GAP"/>
    <property type="match status" value="4"/>
</dbReference>
<keyword evidence="8" id="KW-1185">Reference proteome</keyword>
<dbReference type="SMART" id="SM00191">
    <property type="entry name" value="Int_alpha"/>
    <property type="match status" value="5"/>
</dbReference>
<gene>
    <name evidence="7" type="ORF">SGFS_005860</name>
</gene>
<name>A0ABN5V7L9_9ACTN</name>
<keyword evidence="2" id="KW-0677">Repeat</keyword>
<evidence type="ECO:0000313" key="7">
    <source>
        <dbReference type="EMBL" id="BBC29292.1"/>
    </source>
</evidence>
<evidence type="ECO:0000256" key="3">
    <source>
        <dbReference type="ARBA" id="ARBA00022801"/>
    </source>
</evidence>
<dbReference type="PROSITE" id="PS51470">
    <property type="entry name" value="FG_GAP"/>
    <property type="match status" value="3"/>
</dbReference>
<proteinExistence type="predicted"/>
<feature type="region of interest" description="Disordered" evidence="5">
    <location>
        <begin position="212"/>
        <end position="233"/>
    </location>
</feature>
<feature type="signal peptide" evidence="6">
    <location>
        <begin position="1"/>
        <end position="23"/>
    </location>
</feature>
<protein>
    <submittedName>
        <fullName evidence="7">Esterase</fullName>
    </submittedName>
</protein>
<dbReference type="Proteomes" id="UP001321542">
    <property type="component" value="Chromosome"/>
</dbReference>
<evidence type="ECO:0000256" key="5">
    <source>
        <dbReference type="SAM" id="MobiDB-lite"/>
    </source>
</evidence>
<reference evidence="7 8" key="1">
    <citation type="journal article" date="2010" name="ChemBioChem">
        <title>Cloning and characterization of the biosynthetic gene cluster of 16-membered macrolide antibiotic FD-891: involvement of a dual functional cytochrome P450 monooxygenase catalyzing epoxidation and hydroxylation.</title>
        <authorList>
            <person name="Kudo F."/>
            <person name="Motegi A."/>
            <person name="Mizoue K."/>
            <person name="Eguchi T."/>
        </authorList>
    </citation>
    <scope>NUCLEOTIDE SEQUENCE [LARGE SCALE GENOMIC DNA]</scope>
    <source>
        <strain evidence="7 8">A-8890</strain>
    </source>
</reference>
<dbReference type="SUPFAM" id="SSF69318">
    <property type="entry name" value="Integrin alpha N-terminal domain"/>
    <property type="match status" value="1"/>
</dbReference>
<accession>A0ABN5V7L9</accession>
<keyword evidence="1 6" id="KW-0732">Signal</keyword>
<evidence type="ECO:0000313" key="8">
    <source>
        <dbReference type="Proteomes" id="UP001321542"/>
    </source>
</evidence>
<dbReference type="EMBL" id="AP018448">
    <property type="protein sequence ID" value="BBC29292.1"/>
    <property type="molecule type" value="Genomic_DNA"/>
</dbReference>
<dbReference type="Gene3D" id="2.130.10.130">
    <property type="entry name" value="Integrin alpha, N-terminal"/>
    <property type="match status" value="4"/>
</dbReference>
<organism evidence="7 8">
    <name type="scientific">Streptomyces graminofaciens</name>
    <dbReference type="NCBI Taxonomy" id="68212"/>
    <lineage>
        <taxon>Bacteria</taxon>
        <taxon>Bacillati</taxon>
        <taxon>Actinomycetota</taxon>
        <taxon>Actinomycetes</taxon>
        <taxon>Kitasatosporales</taxon>
        <taxon>Streptomycetaceae</taxon>
        <taxon>Streptomyces</taxon>
    </lineage>
</organism>
<evidence type="ECO:0000256" key="1">
    <source>
        <dbReference type="ARBA" id="ARBA00022729"/>
    </source>
</evidence>
<sequence length="489" mass="49350">MRKNRSAALAAAAFLLVSGAAIAAAPSAYAGTPGSTRASDRNSDFNGDGYEDVLVGAPGATVSGKKGAGLVTVQYGSSSGIGTSNAARFSQSTAGVAGAAEAGDGFGKAVATGDLDGDGYDDAIVGIPGEDIGTVKDTGGVAILWGSKSGLSGGLSDWLETEEPTAGEQFGTALAAAHFTNETPGDLLAVLDRYDLELFAYEDSAQKTLKRRSTERLAAQDEPRAITPQSLTTGDYDKNGFADLVVSGLSADEQPGYGWSTLLSGHADGLAYERDLRGGPVAASGDLNKDGYDDLVFGEPHSPDDTYGETMTGGLVTVRLGGPDGPAAEPDWWVQDSPGVPGVAEPGDGWGSDLSIADTDGDGYDDVAIGADGEDIGSVKDAGAVWVLRGSASGLTASGAKSWDQNSANVPGAAEKGDKWGAQVRLTDPNRDGRFGLLAAAPGEDTNDGRVWVLSAGTGGITASGSWTYGAGSLGAPYVDSLFGAAIDE</sequence>
<dbReference type="InterPro" id="IPR013519">
    <property type="entry name" value="Int_alpha_beta-p"/>
</dbReference>
<feature type="compositionally biased region" description="Basic and acidic residues" evidence="5">
    <location>
        <begin position="212"/>
        <end position="224"/>
    </location>
</feature>
<evidence type="ECO:0000256" key="4">
    <source>
        <dbReference type="ARBA" id="ARBA00023180"/>
    </source>
</evidence>
<keyword evidence="3" id="KW-0378">Hydrolase</keyword>
<dbReference type="InterPro" id="IPR028994">
    <property type="entry name" value="Integrin_alpha_N"/>
</dbReference>
<dbReference type="PANTHER" id="PTHR23221">
    <property type="entry name" value="GLYCOSYLPHOSPHATIDYLINOSITOL PHOSPHOLIPASE D"/>
    <property type="match status" value="1"/>
</dbReference>
<dbReference type="RefSeq" id="WP_286247333.1">
    <property type="nucleotide sequence ID" value="NZ_AP018448.1"/>
</dbReference>
<evidence type="ECO:0000256" key="2">
    <source>
        <dbReference type="ARBA" id="ARBA00022737"/>
    </source>
</evidence>
<evidence type="ECO:0000256" key="6">
    <source>
        <dbReference type="SAM" id="SignalP"/>
    </source>
</evidence>
<dbReference type="InterPro" id="IPR013517">
    <property type="entry name" value="FG-GAP"/>
</dbReference>